<keyword evidence="2" id="KW-0547">Nucleotide-binding</keyword>
<feature type="domain" description="ABC transporter" evidence="5">
    <location>
        <begin position="359"/>
        <end position="574"/>
    </location>
</feature>
<dbReference type="EMBL" id="HBHW01003443">
    <property type="protein sequence ID" value="CAE0034501.1"/>
    <property type="molecule type" value="Transcribed_RNA"/>
</dbReference>
<reference evidence="6" key="1">
    <citation type="submission" date="2021-01" db="EMBL/GenBank/DDBJ databases">
        <authorList>
            <person name="Corre E."/>
            <person name="Pelletier E."/>
            <person name="Niang G."/>
            <person name="Scheremetjew M."/>
            <person name="Finn R."/>
            <person name="Kale V."/>
            <person name="Holt S."/>
            <person name="Cochrane G."/>
            <person name="Meng A."/>
            <person name="Brown T."/>
            <person name="Cohen L."/>
        </authorList>
    </citation>
    <scope>NUCLEOTIDE SEQUENCE</scope>
    <source>
        <strain evidence="6">CCMP 769</strain>
    </source>
</reference>
<dbReference type="AlphaFoldDB" id="A0A7S2ZBK7"/>
<protein>
    <recommendedName>
        <fullName evidence="1">Probable ATP-dependent transporter ycf16</fullName>
    </recommendedName>
</protein>
<dbReference type="InterPro" id="IPR037118">
    <property type="entry name" value="Val-tRNA_synth_C_sf"/>
</dbReference>
<dbReference type="EMBL" id="HBHW01003436">
    <property type="protein sequence ID" value="CAE0034494.1"/>
    <property type="molecule type" value="Transcribed_RNA"/>
</dbReference>
<dbReference type="Pfam" id="PF00005">
    <property type="entry name" value="ABC_tran"/>
    <property type="match status" value="2"/>
</dbReference>
<name>A0A7S2ZBK7_9RHOD</name>
<evidence type="ECO:0000256" key="4">
    <source>
        <dbReference type="SAM" id="MobiDB-lite"/>
    </source>
</evidence>
<evidence type="ECO:0000256" key="3">
    <source>
        <dbReference type="ARBA" id="ARBA00022840"/>
    </source>
</evidence>
<gene>
    <name evidence="6" type="ORF">RMAR00112_LOCUS2440</name>
    <name evidence="7" type="ORF">RMAR00112_LOCUS2447</name>
</gene>
<accession>A0A7S2ZBK7</accession>
<keyword evidence="3" id="KW-0067">ATP-binding</keyword>
<dbReference type="Pfam" id="PF12848">
    <property type="entry name" value="ABC_tran_Xtn"/>
    <property type="match status" value="1"/>
</dbReference>
<organism evidence="6">
    <name type="scientific">Rhodosorus marinus</name>
    <dbReference type="NCBI Taxonomy" id="101924"/>
    <lineage>
        <taxon>Eukaryota</taxon>
        <taxon>Rhodophyta</taxon>
        <taxon>Stylonematophyceae</taxon>
        <taxon>Stylonematales</taxon>
        <taxon>Stylonemataceae</taxon>
        <taxon>Rhodosorus</taxon>
    </lineage>
</organism>
<feature type="domain" description="ABC transporter" evidence="5">
    <location>
        <begin position="42"/>
        <end position="294"/>
    </location>
</feature>
<dbReference type="PROSITE" id="PS00211">
    <property type="entry name" value="ABC_TRANSPORTER_1"/>
    <property type="match status" value="2"/>
</dbReference>
<dbReference type="SMART" id="SM00382">
    <property type="entry name" value="AAA"/>
    <property type="match status" value="2"/>
</dbReference>
<dbReference type="FunFam" id="3.40.50.300:FF:000011">
    <property type="entry name" value="Putative ABC transporter ATP-binding component"/>
    <property type="match status" value="1"/>
</dbReference>
<dbReference type="PROSITE" id="PS50893">
    <property type="entry name" value="ABC_TRANSPORTER_2"/>
    <property type="match status" value="2"/>
</dbReference>
<dbReference type="PANTHER" id="PTHR42855:SF1">
    <property type="entry name" value="ABC TRANSPORTER DOMAIN-CONTAINING PROTEIN"/>
    <property type="match status" value="1"/>
</dbReference>
<dbReference type="InterPro" id="IPR027417">
    <property type="entry name" value="P-loop_NTPase"/>
</dbReference>
<evidence type="ECO:0000256" key="2">
    <source>
        <dbReference type="ARBA" id="ARBA00022741"/>
    </source>
</evidence>
<dbReference type="SUPFAM" id="SSF52540">
    <property type="entry name" value="P-loop containing nucleoside triphosphate hydrolases"/>
    <property type="match status" value="2"/>
</dbReference>
<dbReference type="GO" id="GO:0016887">
    <property type="term" value="F:ATP hydrolysis activity"/>
    <property type="evidence" value="ECO:0007669"/>
    <property type="project" value="InterPro"/>
</dbReference>
<evidence type="ECO:0000259" key="5">
    <source>
        <dbReference type="PROSITE" id="PS50893"/>
    </source>
</evidence>
<dbReference type="CDD" id="cd03221">
    <property type="entry name" value="ABCF_EF-3"/>
    <property type="match status" value="1"/>
</dbReference>
<feature type="region of interest" description="Disordered" evidence="4">
    <location>
        <begin position="571"/>
        <end position="611"/>
    </location>
</feature>
<feature type="compositionally biased region" description="Polar residues" evidence="4">
    <location>
        <begin position="575"/>
        <end position="599"/>
    </location>
</feature>
<dbReference type="InterPro" id="IPR017871">
    <property type="entry name" value="ABC_transporter-like_CS"/>
</dbReference>
<dbReference type="PANTHER" id="PTHR42855">
    <property type="entry name" value="ABC TRANSPORTER ATP-BINDING SUBUNIT"/>
    <property type="match status" value="1"/>
</dbReference>
<dbReference type="InterPro" id="IPR032781">
    <property type="entry name" value="ABC_tran_Xtn"/>
</dbReference>
<dbReference type="Gene3D" id="1.10.287.380">
    <property type="entry name" value="Valyl-tRNA synthetase, C-terminal domain"/>
    <property type="match status" value="1"/>
</dbReference>
<dbReference type="InterPro" id="IPR051309">
    <property type="entry name" value="ABCF_ATPase"/>
</dbReference>
<dbReference type="InterPro" id="IPR003439">
    <property type="entry name" value="ABC_transporter-like_ATP-bd"/>
</dbReference>
<proteinExistence type="predicted"/>
<evidence type="ECO:0000256" key="1">
    <source>
        <dbReference type="ARBA" id="ARBA00014334"/>
    </source>
</evidence>
<sequence length="663" mass="75074">MAFIGQLSLGGRQRKELRSSSRRWKSRVRMAGEGATAGSQLIWCEGISKSYCGVRVQVEDADIILTKGSKLGVIGVNGAGKSTLLNILARKEIPDSGAVRYRKGLRVVIVDQDPQMDDDMTPMECVFAADNPTNRAIRDYEDVLARLDKKQCGQEELQRVMNNMDSLHAWDAEANARQILSRLGLDFRSLRNRKFRLLSGGQQKRVALAAALVQNPDVLILDEPTNHLDIDAIEFLENAIRAPELTVVLVTHDRYFLDRSCTDIMELYRGNVYNHSGGYDKFLLNKALRLKEEEHIAEVALGRLRKEAEWMRRQPKARSTKSKSRIDRFYSLQSMAKKRARPASVELASKVSRMGNKTLEFIDADLAFDQRVILKSFSYEFKRNDRIGIVGGNGVGKTTFLRVLMQLQNLDAGEVIIGETVVFGYYNQAGVDFPPKVRVFDYVKDILYANDVPDPKPIKVLEQYGFETEQMYTEIDRLSGGEKRRLQLLEVMTKDPNFLVLDEVTNDLDLQTLTLLENFLLDYSGVLVVVSHDRFFMDRIASHLFIFEGDGKIQDFNGNFSDYLDVRREKIPEPDSSSMNDTSESNGSSQGHQRSNSKTAPKKKMSNKERKEYESILEEIDALAARQADLESSLVSGKLDYAQLSSRTEELVSFQKPVFHGCL</sequence>
<evidence type="ECO:0000313" key="6">
    <source>
        <dbReference type="EMBL" id="CAE0034494.1"/>
    </source>
</evidence>
<evidence type="ECO:0000313" key="7">
    <source>
        <dbReference type="EMBL" id="CAE0034501.1"/>
    </source>
</evidence>
<dbReference type="GO" id="GO:0005524">
    <property type="term" value="F:ATP binding"/>
    <property type="evidence" value="ECO:0007669"/>
    <property type="project" value="UniProtKB-KW"/>
</dbReference>
<dbReference type="Gene3D" id="3.40.50.300">
    <property type="entry name" value="P-loop containing nucleotide triphosphate hydrolases"/>
    <property type="match status" value="2"/>
</dbReference>
<dbReference type="InterPro" id="IPR003593">
    <property type="entry name" value="AAA+_ATPase"/>
</dbReference>